<proteinExistence type="predicted"/>
<sequence>MMLDKECRLSSLQEGIKPSLSRVGDRSADDSTATATSPGEISDWKQPLHNGAQQIIVSSQRDGFHPRAVWTWRETGLNSYVELSAAAATEPDSSSSIMEEGKQPRPFSICANVREKDRSQELTAAEVEEAEKPPPEEIDGLVVPGAGFSSTERKINVKLRAQSYTVMATVRKL</sequence>
<evidence type="ECO:0000313" key="3">
    <source>
        <dbReference type="Proteomes" id="UP001178508"/>
    </source>
</evidence>
<name>A0AAV1FFR1_XYRNO</name>
<feature type="compositionally biased region" description="Polar residues" evidence="1">
    <location>
        <begin position="30"/>
        <end position="39"/>
    </location>
</feature>
<dbReference type="AlphaFoldDB" id="A0AAV1FFR1"/>
<protein>
    <submittedName>
        <fullName evidence="2">Uncharacterized protein</fullName>
    </submittedName>
</protein>
<feature type="region of interest" description="Disordered" evidence="1">
    <location>
        <begin position="14"/>
        <end position="48"/>
    </location>
</feature>
<evidence type="ECO:0000313" key="2">
    <source>
        <dbReference type="EMBL" id="CAJ1059252.1"/>
    </source>
</evidence>
<organism evidence="2 3">
    <name type="scientific">Xyrichtys novacula</name>
    <name type="common">Pearly razorfish</name>
    <name type="synonym">Hemipteronotus novacula</name>
    <dbReference type="NCBI Taxonomy" id="13765"/>
    <lineage>
        <taxon>Eukaryota</taxon>
        <taxon>Metazoa</taxon>
        <taxon>Chordata</taxon>
        <taxon>Craniata</taxon>
        <taxon>Vertebrata</taxon>
        <taxon>Euteleostomi</taxon>
        <taxon>Actinopterygii</taxon>
        <taxon>Neopterygii</taxon>
        <taxon>Teleostei</taxon>
        <taxon>Neoteleostei</taxon>
        <taxon>Acanthomorphata</taxon>
        <taxon>Eupercaria</taxon>
        <taxon>Labriformes</taxon>
        <taxon>Labridae</taxon>
        <taxon>Xyrichtys</taxon>
    </lineage>
</organism>
<feature type="region of interest" description="Disordered" evidence="1">
    <location>
        <begin position="88"/>
        <end position="107"/>
    </location>
</feature>
<dbReference type="EMBL" id="OY660869">
    <property type="protein sequence ID" value="CAJ1059252.1"/>
    <property type="molecule type" value="Genomic_DNA"/>
</dbReference>
<gene>
    <name evidence="2" type="ORF">XNOV1_A003675</name>
</gene>
<keyword evidence="3" id="KW-1185">Reference proteome</keyword>
<evidence type="ECO:0000256" key="1">
    <source>
        <dbReference type="SAM" id="MobiDB-lite"/>
    </source>
</evidence>
<feature type="region of interest" description="Disordered" evidence="1">
    <location>
        <begin position="119"/>
        <end position="142"/>
    </location>
</feature>
<dbReference type="Proteomes" id="UP001178508">
    <property type="component" value="Chromosome 6"/>
</dbReference>
<accession>A0AAV1FFR1</accession>
<reference evidence="2" key="1">
    <citation type="submission" date="2023-08" db="EMBL/GenBank/DDBJ databases">
        <authorList>
            <person name="Alioto T."/>
            <person name="Alioto T."/>
            <person name="Gomez Garrido J."/>
        </authorList>
    </citation>
    <scope>NUCLEOTIDE SEQUENCE</scope>
</reference>